<keyword evidence="5" id="KW-1015">Disulfide bond</keyword>
<dbReference type="InterPro" id="IPR001304">
    <property type="entry name" value="C-type_lectin-like"/>
</dbReference>
<keyword evidence="4" id="KW-0176">Collagen</keyword>
<evidence type="ECO:0000313" key="9">
    <source>
        <dbReference type="Ensembl" id="ENSSGRP00000078146.1"/>
    </source>
</evidence>
<accession>A0A672QQ46</accession>
<evidence type="ECO:0000256" key="4">
    <source>
        <dbReference type="ARBA" id="ARBA00023119"/>
    </source>
</evidence>
<sequence length="253" mass="26655">MLKHQICAVLLLMEFKVLVAAQSSCPANAGVPGSPGHNGSPGRDGRDGFPGPNGEKGDPGVGAQGPPGKIGPAGPAGPAAPAGAVGPKGQKGSPGPQGTAADINLITKLQLDIKKLTDRLSGIEKASRFRIFRNIGGKYYVSDALTANYNDGLKFCANAGGRIALPTSKEENNLLMSLHAVLGSSYIMIGTTDIQIEGTFVDMHNQPLTFTKWKKNEPNDYRGSEDCVAILTDGEWNDVKCNSEWHVVCELQM</sequence>
<reference evidence="9" key="2">
    <citation type="submission" date="2025-09" db="UniProtKB">
        <authorList>
            <consortium name="Ensembl"/>
        </authorList>
    </citation>
    <scope>IDENTIFICATION</scope>
</reference>
<dbReference type="Proteomes" id="UP000472262">
    <property type="component" value="Unassembled WGS sequence"/>
</dbReference>
<keyword evidence="1 7" id="KW-0732">Signal</keyword>
<name>A0A672QQ46_SINGR</name>
<dbReference type="RefSeq" id="XP_016135992.1">
    <property type="nucleotide sequence ID" value="XM_016280506.1"/>
</dbReference>
<evidence type="ECO:0000259" key="8">
    <source>
        <dbReference type="PROSITE" id="PS50041"/>
    </source>
</evidence>
<dbReference type="Gene3D" id="3.10.100.10">
    <property type="entry name" value="Mannose-Binding Protein A, subunit A"/>
    <property type="match status" value="1"/>
</dbReference>
<dbReference type="InParanoid" id="A0A672QQ46"/>
<dbReference type="PANTHER" id="PTHR24024">
    <property type="entry name" value="PULMONARY SURFACTANT-ASSOCIATED PROTEIN A"/>
    <property type="match status" value="1"/>
</dbReference>
<dbReference type="KEGG" id="sgh:107591362"/>
<evidence type="ECO:0000256" key="2">
    <source>
        <dbReference type="ARBA" id="ARBA00022734"/>
    </source>
</evidence>
<evidence type="ECO:0000256" key="6">
    <source>
        <dbReference type="SAM" id="MobiDB-lite"/>
    </source>
</evidence>
<dbReference type="GeneID" id="107591362"/>
<dbReference type="GO" id="GO:0030246">
    <property type="term" value="F:carbohydrate binding"/>
    <property type="evidence" value="ECO:0007669"/>
    <property type="project" value="UniProtKB-KW"/>
</dbReference>
<dbReference type="AlphaFoldDB" id="A0A672QQ46"/>
<organism evidence="9 10">
    <name type="scientific">Sinocyclocheilus grahami</name>
    <name type="common">Dianchi golden-line fish</name>
    <name type="synonym">Barbus grahami</name>
    <dbReference type="NCBI Taxonomy" id="75366"/>
    <lineage>
        <taxon>Eukaryota</taxon>
        <taxon>Metazoa</taxon>
        <taxon>Chordata</taxon>
        <taxon>Craniata</taxon>
        <taxon>Vertebrata</taxon>
        <taxon>Euteleostomi</taxon>
        <taxon>Actinopterygii</taxon>
        <taxon>Neopterygii</taxon>
        <taxon>Teleostei</taxon>
        <taxon>Ostariophysi</taxon>
        <taxon>Cypriniformes</taxon>
        <taxon>Cyprinidae</taxon>
        <taxon>Cyprininae</taxon>
        <taxon>Sinocyclocheilus</taxon>
    </lineage>
</organism>
<dbReference type="InterPro" id="IPR016187">
    <property type="entry name" value="CTDL_fold"/>
</dbReference>
<dbReference type="GO" id="GO:0005771">
    <property type="term" value="C:multivesicular body"/>
    <property type="evidence" value="ECO:0007669"/>
    <property type="project" value="TreeGrafter"/>
</dbReference>
<keyword evidence="3" id="KW-0106">Calcium</keyword>
<dbReference type="PROSITE" id="PS50041">
    <property type="entry name" value="C_TYPE_LECTIN_2"/>
    <property type="match status" value="1"/>
</dbReference>
<dbReference type="Pfam" id="PF00059">
    <property type="entry name" value="Lectin_C"/>
    <property type="match status" value="1"/>
</dbReference>
<evidence type="ECO:0000256" key="5">
    <source>
        <dbReference type="ARBA" id="ARBA00023157"/>
    </source>
</evidence>
<dbReference type="InterPro" id="IPR051077">
    <property type="entry name" value="Ca-dependent_lectin"/>
</dbReference>
<dbReference type="PROSITE" id="PS00615">
    <property type="entry name" value="C_TYPE_LECTIN_1"/>
    <property type="match status" value="1"/>
</dbReference>
<evidence type="ECO:0000313" key="10">
    <source>
        <dbReference type="Proteomes" id="UP000472262"/>
    </source>
</evidence>
<feature type="domain" description="C-type lectin" evidence="8">
    <location>
        <begin position="139"/>
        <end position="250"/>
    </location>
</feature>
<dbReference type="SUPFAM" id="SSF56436">
    <property type="entry name" value="C-type lectin-like"/>
    <property type="match status" value="1"/>
</dbReference>
<proteinExistence type="predicted"/>
<protein>
    <submittedName>
        <fullName evidence="9">Mannose-binding protein C-like</fullName>
    </submittedName>
</protein>
<evidence type="ECO:0000256" key="7">
    <source>
        <dbReference type="SAM" id="SignalP"/>
    </source>
</evidence>
<dbReference type="OrthoDB" id="10255512at2759"/>
<reference evidence="9" key="1">
    <citation type="submission" date="2025-08" db="UniProtKB">
        <authorList>
            <consortium name="Ensembl"/>
        </authorList>
    </citation>
    <scope>IDENTIFICATION</scope>
</reference>
<dbReference type="SMART" id="SM00034">
    <property type="entry name" value="CLECT"/>
    <property type="match status" value="1"/>
</dbReference>
<dbReference type="PANTHER" id="PTHR24024:SF15">
    <property type="entry name" value="PULMONARY SURFACTANT-ASSOCIATED PROTEIN D"/>
    <property type="match status" value="1"/>
</dbReference>
<evidence type="ECO:0000256" key="3">
    <source>
        <dbReference type="ARBA" id="ARBA00022837"/>
    </source>
</evidence>
<dbReference type="InterPro" id="IPR018378">
    <property type="entry name" value="C-type_lectin_CS"/>
</dbReference>
<feature type="region of interest" description="Disordered" evidence="6">
    <location>
        <begin position="26"/>
        <end position="100"/>
    </location>
</feature>
<keyword evidence="2" id="KW-0430">Lectin</keyword>
<dbReference type="OMA" id="CAKFQAS"/>
<gene>
    <name evidence="9" type="primary">LOC107591362</name>
</gene>
<dbReference type="GO" id="GO:0005615">
    <property type="term" value="C:extracellular space"/>
    <property type="evidence" value="ECO:0007669"/>
    <property type="project" value="TreeGrafter"/>
</dbReference>
<feature type="chain" id="PRO_5025453736" evidence="7">
    <location>
        <begin position="22"/>
        <end position="253"/>
    </location>
</feature>
<feature type="signal peptide" evidence="7">
    <location>
        <begin position="1"/>
        <end position="21"/>
    </location>
</feature>
<feature type="compositionally biased region" description="Low complexity" evidence="6">
    <location>
        <begin position="66"/>
        <end position="98"/>
    </location>
</feature>
<evidence type="ECO:0000256" key="1">
    <source>
        <dbReference type="ARBA" id="ARBA00022729"/>
    </source>
</evidence>
<dbReference type="GO" id="GO:0005581">
    <property type="term" value="C:collagen trimer"/>
    <property type="evidence" value="ECO:0007669"/>
    <property type="project" value="UniProtKB-KW"/>
</dbReference>
<dbReference type="Ensembl" id="ENSSGRT00000083201.1">
    <property type="protein sequence ID" value="ENSSGRP00000078146.1"/>
    <property type="gene ID" value="ENSSGRG00000039582.1"/>
</dbReference>
<dbReference type="InterPro" id="IPR016186">
    <property type="entry name" value="C-type_lectin-like/link_sf"/>
</dbReference>
<keyword evidence="10" id="KW-1185">Reference proteome</keyword>